<name>A0ACB9RFY2_9MYRT</name>
<proteinExistence type="predicted"/>
<organism evidence="1 2">
    <name type="scientific">Melastoma candidum</name>
    <dbReference type="NCBI Taxonomy" id="119954"/>
    <lineage>
        <taxon>Eukaryota</taxon>
        <taxon>Viridiplantae</taxon>
        <taxon>Streptophyta</taxon>
        <taxon>Embryophyta</taxon>
        <taxon>Tracheophyta</taxon>
        <taxon>Spermatophyta</taxon>
        <taxon>Magnoliopsida</taxon>
        <taxon>eudicotyledons</taxon>
        <taxon>Gunneridae</taxon>
        <taxon>Pentapetalae</taxon>
        <taxon>rosids</taxon>
        <taxon>malvids</taxon>
        <taxon>Myrtales</taxon>
        <taxon>Melastomataceae</taxon>
        <taxon>Melastomatoideae</taxon>
        <taxon>Melastomateae</taxon>
        <taxon>Melastoma</taxon>
    </lineage>
</organism>
<sequence>MARHPFDALSILRARQQVFDLVLSDYHMPNMTGLELQKVVKREFGLPVIIMSADDSQAVIFHCLHSGAVFYIIKPVDPNNLRNIWQYVVSKNNETLSKPTSIEETENVPEKDQVPSDQNHEKAESSVIANKVKKKSKKDKAKLRQKEGGSRAGLIVSNSRPKVVWTDDLHHRFLQAIDCLGWENAIPTRINDLMNVSGLTRENIASHLQKYRIFLKKVSQSGIEKLRDPRVANRLGVPPRVLSTIVEQRLLHENLHSSQQLYDRLLKLRSNPQKPLSRETGEASVGTMLSDGHLSVQVTGDSTPAVAGGNQSLNEGGPSEKRIDPASGGFVILDTSSEQLPDQRNSNNISPQINNQAPILSGDTGEDPLFQVIKDFDLLGANSFANIPPNGRLIDVVGTSQNFHQQQPEDKSATPEASASKTPMVDDGPVDQEWADFMDSLWRPNEDFSWD</sequence>
<evidence type="ECO:0000313" key="2">
    <source>
        <dbReference type="Proteomes" id="UP001057402"/>
    </source>
</evidence>
<evidence type="ECO:0000313" key="1">
    <source>
        <dbReference type="EMBL" id="KAI4374857.1"/>
    </source>
</evidence>
<dbReference type="Proteomes" id="UP001057402">
    <property type="component" value="Chromosome 4"/>
</dbReference>
<accession>A0ACB9RFY2</accession>
<reference evidence="2" key="1">
    <citation type="journal article" date="2023" name="Front. Plant Sci.">
        <title>Chromosomal-level genome assembly of Melastoma candidum provides insights into trichome evolution.</title>
        <authorList>
            <person name="Zhong Y."/>
            <person name="Wu W."/>
            <person name="Sun C."/>
            <person name="Zou P."/>
            <person name="Liu Y."/>
            <person name="Dai S."/>
            <person name="Zhou R."/>
        </authorList>
    </citation>
    <scope>NUCLEOTIDE SEQUENCE [LARGE SCALE GENOMIC DNA]</scope>
</reference>
<comment type="caution">
    <text evidence="1">The sequence shown here is derived from an EMBL/GenBank/DDBJ whole genome shotgun (WGS) entry which is preliminary data.</text>
</comment>
<keyword evidence="2" id="KW-1185">Reference proteome</keyword>
<gene>
    <name evidence="1" type="ORF">MLD38_012802</name>
</gene>
<protein>
    <submittedName>
        <fullName evidence="1">Uncharacterized protein</fullName>
    </submittedName>
</protein>
<dbReference type="EMBL" id="CM042883">
    <property type="protein sequence ID" value="KAI4374857.1"/>
    <property type="molecule type" value="Genomic_DNA"/>
</dbReference>